<name>A0ABR3MG53_9TELE</name>
<dbReference type="Proteomes" id="UP001558613">
    <property type="component" value="Unassembled WGS sequence"/>
</dbReference>
<organism evidence="1 2">
    <name type="scientific">Cirrhinus molitorella</name>
    <name type="common">mud carp</name>
    <dbReference type="NCBI Taxonomy" id="172907"/>
    <lineage>
        <taxon>Eukaryota</taxon>
        <taxon>Metazoa</taxon>
        <taxon>Chordata</taxon>
        <taxon>Craniata</taxon>
        <taxon>Vertebrata</taxon>
        <taxon>Euteleostomi</taxon>
        <taxon>Actinopterygii</taxon>
        <taxon>Neopterygii</taxon>
        <taxon>Teleostei</taxon>
        <taxon>Ostariophysi</taxon>
        <taxon>Cypriniformes</taxon>
        <taxon>Cyprinidae</taxon>
        <taxon>Labeoninae</taxon>
        <taxon>Labeonini</taxon>
        <taxon>Cirrhinus</taxon>
    </lineage>
</organism>
<accession>A0ABR3MG53</accession>
<gene>
    <name evidence="1" type="ORF">QQF64_005698</name>
</gene>
<comment type="caution">
    <text evidence="1">The sequence shown here is derived from an EMBL/GenBank/DDBJ whole genome shotgun (WGS) entry which is preliminary data.</text>
</comment>
<sequence length="147" mass="16302">MQAACERIPPVRGAGTVHSPVSQAPGVSLRLHKMSATAPLLPGSIISKCAVWLGCERTKEAAVVGNVIWHHREKGATADAAHQLYPTPYFQLWQKVPFHPHGEHWFKKLTWFLHSELDVPSEGISWSALLYRDSYSVTTPCPALLIK</sequence>
<dbReference type="EMBL" id="JAYMGO010000013">
    <property type="protein sequence ID" value="KAL1262959.1"/>
    <property type="molecule type" value="Genomic_DNA"/>
</dbReference>
<evidence type="ECO:0000313" key="1">
    <source>
        <dbReference type="EMBL" id="KAL1262959.1"/>
    </source>
</evidence>
<proteinExistence type="predicted"/>
<evidence type="ECO:0000313" key="2">
    <source>
        <dbReference type="Proteomes" id="UP001558613"/>
    </source>
</evidence>
<keyword evidence="2" id="KW-1185">Reference proteome</keyword>
<protein>
    <submittedName>
        <fullName evidence="1">Uncharacterized protein</fullName>
    </submittedName>
</protein>
<reference evidence="1 2" key="1">
    <citation type="submission" date="2023-09" db="EMBL/GenBank/DDBJ databases">
        <authorList>
            <person name="Wang M."/>
        </authorList>
    </citation>
    <scope>NUCLEOTIDE SEQUENCE [LARGE SCALE GENOMIC DNA]</scope>
    <source>
        <strain evidence="1">GT-2023</strain>
        <tissue evidence="1">Liver</tissue>
    </source>
</reference>